<feature type="compositionally biased region" description="Basic and acidic residues" evidence="1">
    <location>
        <begin position="104"/>
        <end position="122"/>
    </location>
</feature>
<dbReference type="PANTHER" id="PTHR15225:SF8">
    <property type="entry name" value="RNA-BINDING PROTEIN 43"/>
    <property type="match status" value="1"/>
</dbReference>
<reference evidence="2 3" key="1">
    <citation type="journal article" date="2018" name="Proc. R. Soc. B">
        <title>A non-coding region near Follistatin controls head colour polymorphism in the Gouldian finch.</title>
        <authorList>
            <person name="Toomey M.B."/>
            <person name="Marques C.I."/>
            <person name="Andrade P."/>
            <person name="Araujo P.M."/>
            <person name="Sabatino S."/>
            <person name="Gazda M.A."/>
            <person name="Afonso S."/>
            <person name="Lopes R.J."/>
            <person name="Corbo J.C."/>
            <person name="Carneiro M."/>
        </authorList>
    </citation>
    <scope>NUCLEOTIDE SEQUENCE [LARGE SCALE GENOMIC DNA]</scope>
    <source>
        <strain evidence="2">Red01</strain>
        <tissue evidence="2">Muscle</tissue>
    </source>
</reference>
<gene>
    <name evidence="2" type="ORF">DV515_00005726</name>
</gene>
<protein>
    <recommendedName>
        <fullName evidence="4">RBM43 protein</fullName>
    </recommendedName>
</protein>
<organism evidence="2 3">
    <name type="scientific">Chloebia gouldiae</name>
    <name type="common">Gouldian finch</name>
    <name type="synonym">Erythrura gouldiae</name>
    <dbReference type="NCBI Taxonomy" id="44316"/>
    <lineage>
        <taxon>Eukaryota</taxon>
        <taxon>Metazoa</taxon>
        <taxon>Chordata</taxon>
        <taxon>Craniata</taxon>
        <taxon>Vertebrata</taxon>
        <taxon>Euteleostomi</taxon>
        <taxon>Archelosauria</taxon>
        <taxon>Archosauria</taxon>
        <taxon>Dinosauria</taxon>
        <taxon>Saurischia</taxon>
        <taxon>Theropoda</taxon>
        <taxon>Coelurosauria</taxon>
        <taxon>Aves</taxon>
        <taxon>Neognathae</taxon>
        <taxon>Neoaves</taxon>
        <taxon>Telluraves</taxon>
        <taxon>Australaves</taxon>
        <taxon>Passeriformes</taxon>
        <taxon>Passeroidea</taxon>
        <taxon>Passeridae</taxon>
        <taxon>Chloebia</taxon>
    </lineage>
</organism>
<evidence type="ECO:0008006" key="4">
    <source>
        <dbReference type="Google" id="ProtNLM"/>
    </source>
</evidence>
<accession>A0A3L8SMP2</accession>
<dbReference type="Gene3D" id="3.30.70.330">
    <property type="match status" value="1"/>
</dbReference>
<dbReference type="InterPro" id="IPR012677">
    <property type="entry name" value="Nucleotide-bd_a/b_plait_sf"/>
</dbReference>
<keyword evidence="3" id="KW-1185">Reference proteome</keyword>
<evidence type="ECO:0000313" key="3">
    <source>
        <dbReference type="Proteomes" id="UP000276834"/>
    </source>
</evidence>
<dbReference type="AlphaFoldDB" id="A0A3L8SMP2"/>
<sequence length="257" mass="29085">MADILTIHFQRSRNRGGDVRHVTFPTPCPGVAYVTFEEPQDLVEEMKKQSPALSFGPLQRDGQIAVRGSFPELRVLREFLLLKAKSLPEEPKREGKSHQRGRRKLQELRGAAETRNSARDAQREKHVLVLDTDIYLYMMCFPPREFQGNDVVISGVTDGGITTVCIESAGSKAGALQGLRAKKTMENYSVELQEVLRKERICLKEHGRAEKQRYKQLCKRLKAQYPKVLIVPCDAHIDLVGPSADVFGFTEEVKRHS</sequence>
<feature type="non-terminal residue" evidence="2">
    <location>
        <position position="257"/>
    </location>
</feature>
<dbReference type="OrthoDB" id="9948435at2759"/>
<name>A0A3L8SMP2_CHLGU</name>
<dbReference type="PANTHER" id="PTHR15225">
    <property type="entry name" value="INTERFERON-INDUCED PROTEIN 35/NMI N-MYC/STAT INTERACTING PROTEIN"/>
    <property type="match status" value="1"/>
</dbReference>
<proteinExistence type="predicted"/>
<dbReference type="Proteomes" id="UP000276834">
    <property type="component" value="Unassembled WGS sequence"/>
</dbReference>
<feature type="region of interest" description="Disordered" evidence="1">
    <location>
        <begin position="90"/>
        <end position="122"/>
    </location>
</feature>
<dbReference type="EMBL" id="QUSF01000012">
    <property type="protein sequence ID" value="RLW04767.1"/>
    <property type="molecule type" value="Genomic_DNA"/>
</dbReference>
<evidence type="ECO:0000313" key="2">
    <source>
        <dbReference type="EMBL" id="RLW04767.1"/>
    </source>
</evidence>
<comment type="caution">
    <text evidence="2">The sequence shown here is derived from an EMBL/GenBank/DDBJ whole genome shotgun (WGS) entry which is preliminary data.</text>
</comment>
<evidence type="ECO:0000256" key="1">
    <source>
        <dbReference type="SAM" id="MobiDB-lite"/>
    </source>
</evidence>
<dbReference type="STRING" id="44316.ENSEGOP00005008006"/>